<dbReference type="InterPro" id="IPR005471">
    <property type="entry name" value="Tscrpt_reg_IclR_N"/>
</dbReference>
<dbReference type="InterPro" id="IPR050707">
    <property type="entry name" value="HTH_MetabolicPath_Reg"/>
</dbReference>
<dbReference type="Gene3D" id="3.30.450.40">
    <property type="match status" value="1"/>
</dbReference>
<dbReference type="GO" id="GO:0003677">
    <property type="term" value="F:DNA binding"/>
    <property type="evidence" value="ECO:0007669"/>
    <property type="project" value="UniProtKB-KW"/>
</dbReference>
<reference evidence="6 7" key="1">
    <citation type="submission" date="2008-03" db="EMBL/GenBank/DDBJ databases">
        <title>Complete sequence of Leptothrix cholodnii SP-6.</title>
        <authorList>
            <consortium name="US DOE Joint Genome Institute"/>
            <person name="Copeland A."/>
            <person name="Lucas S."/>
            <person name="Lapidus A."/>
            <person name="Glavina del Rio T."/>
            <person name="Dalin E."/>
            <person name="Tice H."/>
            <person name="Bruce D."/>
            <person name="Goodwin L."/>
            <person name="Pitluck S."/>
            <person name="Chertkov O."/>
            <person name="Brettin T."/>
            <person name="Detter J.C."/>
            <person name="Han C."/>
            <person name="Kuske C.R."/>
            <person name="Schmutz J."/>
            <person name="Larimer F."/>
            <person name="Land M."/>
            <person name="Hauser L."/>
            <person name="Kyrpides N."/>
            <person name="Lykidis A."/>
            <person name="Emerson D."/>
            <person name="Richardson P."/>
        </authorList>
    </citation>
    <scope>NUCLEOTIDE SEQUENCE [LARGE SCALE GENOMIC DNA]</scope>
    <source>
        <strain evidence="7">ATCC 51168 / LMG 8142 / SP-6</strain>
    </source>
</reference>
<dbReference type="InterPro" id="IPR014757">
    <property type="entry name" value="Tscrpt_reg_IclR_C"/>
</dbReference>
<protein>
    <submittedName>
        <fullName evidence="6">Transcriptional regulator, IclR family</fullName>
    </submittedName>
</protein>
<dbReference type="KEGG" id="lch:Lcho_0440"/>
<gene>
    <name evidence="6" type="ordered locus">Lcho_0440</name>
</gene>
<dbReference type="PANTHER" id="PTHR30136:SF34">
    <property type="entry name" value="TRANSCRIPTIONAL REGULATOR"/>
    <property type="match status" value="1"/>
</dbReference>
<dbReference type="Gene3D" id="1.10.10.10">
    <property type="entry name" value="Winged helix-like DNA-binding domain superfamily/Winged helix DNA-binding domain"/>
    <property type="match status" value="1"/>
</dbReference>
<dbReference type="RefSeq" id="WP_012345477.1">
    <property type="nucleotide sequence ID" value="NC_010524.1"/>
</dbReference>
<dbReference type="STRING" id="395495.Lcho_0440"/>
<evidence type="ECO:0000259" key="4">
    <source>
        <dbReference type="PROSITE" id="PS51077"/>
    </source>
</evidence>
<dbReference type="eggNOG" id="COG1414">
    <property type="taxonomic scope" value="Bacteria"/>
</dbReference>
<evidence type="ECO:0000256" key="3">
    <source>
        <dbReference type="ARBA" id="ARBA00023163"/>
    </source>
</evidence>
<dbReference type="SUPFAM" id="SSF46785">
    <property type="entry name" value="Winged helix' DNA-binding domain"/>
    <property type="match status" value="1"/>
</dbReference>
<dbReference type="AlphaFoldDB" id="B1XXU6"/>
<keyword evidence="1" id="KW-0805">Transcription regulation</keyword>
<dbReference type="SMART" id="SM00346">
    <property type="entry name" value="HTH_ICLR"/>
    <property type="match status" value="1"/>
</dbReference>
<dbReference type="Pfam" id="PF01614">
    <property type="entry name" value="IclR_C"/>
    <property type="match status" value="1"/>
</dbReference>
<dbReference type="InterPro" id="IPR029016">
    <property type="entry name" value="GAF-like_dom_sf"/>
</dbReference>
<accession>B1XXU6</accession>
<evidence type="ECO:0000313" key="6">
    <source>
        <dbReference type="EMBL" id="ACB32715.1"/>
    </source>
</evidence>
<dbReference type="Proteomes" id="UP000001693">
    <property type="component" value="Chromosome"/>
</dbReference>
<dbReference type="InterPro" id="IPR036388">
    <property type="entry name" value="WH-like_DNA-bd_sf"/>
</dbReference>
<keyword evidence="2" id="KW-0238">DNA-binding</keyword>
<dbReference type="InterPro" id="IPR036390">
    <property type="entry name" value="WH_DNA-bd_sf"/>
</dbReference>
<name>B1XXU6_LEPCP</name>
<dbReference type="GO" id="GO:0045893">
    <property type="term" value="P:positive regulation of DNA-templated transcription"/>
    <property type="evidence" value="ECO:0007669"/>
    <property type="project" value="InterPro"/>
</dbReference>
<keyword evidence="7" id="KW-1185">Reference proteome</keyword>
<dbReference type="SUPFAM" id="SSF55781">
    <property type="entry name" value="GAF domain-like"/>
    <property type="match status" value="1"/>
</dbReference>
<evidence type="ECO:0000256" key="2">
    <source>
        <dbReference type="ARBA" id="ARBA00023125"/>
    </source>
</evidence>
<dbReference type="PROSITE" id="PS51077">
    <property type="entry name" value="HTH_ICLR"/>
    <property type="match status" value="1"/>
</dbReference>
<dbReference type="InterPro" id="IPR012794">
    <property type="entry name" value="PcaR_PcaU"/>
</dbReference>
<evidence type="ECO:0000313" key="7">
    <source>
        <dbReference type="Proteomes" id="UP000001693"/>
    </source>
</evidence>
<feature type="domain" description="HTH iclR-type" evidence="4">
    <location>
        <begin position="24"/>
        <end position="84"/>
    </location>
</feature>
<dbReference type="GO" id="GO:0046278">
    <property type="term" value="P:3,4-dihydroxybenzoate metabolic process"/>
    <property type="evidence" value="ECO:0007669"/>
    <property type="project" value="InterPro"/>
</dbReference>
<dbReference type="PROSITE" id="PS51078">
    <property type="entry name" value="ICLR_ED"/>
    <property type="match status" value="1"/>
</dbReference>
<dbReference type="NCBIfam" id="TIGR02431">
    <property type="entry name" value="pcaR_pcaU"/>
    <property type="match status" value="1"/>
</dbReference>
<organism evidence="6 7">
    <name type="scientific">Leptothrix cholodnii (strain ATCC 51168 / LMG 8142 / SP-6)</name>
    <name type="common">Leptothrix discophora (strain SP-6)</name>
    <dbReference type="NCBI Taxonomy" id="395495"/>
    <lineage>
        <taxon>Bacteria</taxon>
        <taxon>Pseudomonadati</taxon>
        <taxon>Pseudomonadota</taxon>
        <taxon>Betaproteobacteria</taxon>
        <taxon>Burkholderiales</taxon>
        <taxon>Sphaerotilaceae</taxon>
        <taxon>Leptothrix</taxon>
    </lineage>
</organism>
<dbReference type="OrthoDB" id="9807558at2"/>
<evidence type="ECO:0000256" key="1">
    <source>
        <dbReference type="ARBA" id="ARBA00023015"/>
    </source>
</evidence>
<dbReference type="HOGENOM" id="CLU_062618_0_1_4"/>
<proteinExistence type="predicted"/>
<evidence type="ECO:0000259" key="5">
    <source>
        <dbReference type="PROSITE" id="PS51078"/>
    </source>
</evidence>
<keyword evidence="3" id="KW-0804">Transcription</keyword>
<dbReference type="GO" id="GO:0045892">
    <property type="term" value="P:negative regulation of DNA-templated transcription"/>
    <property type="evidence" value="ECO:0007669"/>
    <property type="project" value="TreeGrafter"/>
</dbReference>
<feature type="domain" description="IclR-ED" evidence="5">
    <location>
        <begin position="85"/>
        <end position="267"/>
    </location>
</feature>
<dbReference type="Pfam" id="PF09339">
    <property type="entry name" value="HTH_IclR"/>
    <property type="match status" value="1"/>
</dbReference>
<sequence>MSAPAATLSADDDALLAASPRDFVAALQSGLLVIEAFDQDRPRLSISEVAQRAGLTRAAARRHLLTLTALGYARQDGRLFALTPKVLRFGQSYMHSARLPRLLQPQLTRLALTLQEASSAGVLDHDDVIALAAATAGRVVSATLQPGTRVPAWCTANGRVLLAALPNDALTDFLARQVMLPLTPQTITQPERLRLEIERVRVRGYALVDQELEPGLRTLSVPLRNYRGDVLAALNISAHAGRMRSEELLERCLPMLLEVQAHLREHL</sequence>
<dbReference type="PANTHER" id="PTHR30136">
    <property type="entry name" value="HELIX-TURN-HELIX TRANSCRIPTIONAL REGULATOR, ICLR FAMILY"/>
    <property type="match status" value="1"/>
</dbReference>
<dbReference type="GO" id="GO:0003700">
    <property type="term" value="F:DNA-binding transcription factor activity"/>
    <property type="evidence" value="ECO:0007669"/>
    <property type="project" value="TreeGrafter"/>
</dbReference>
<dbReference type="EMBL" id="CP001013">
    <property type="protein sequence ID" value="ACB32715.1"/>
    <property type="molecule type" value="Genomic_DNA"/>
</dbReference>